<dbReference type="GO" id="GO:0009116">
    <property type="term" value="P:nucleoside metabolic process"/>
    <property type="evidence" value="ECO:0007669"/>
    <property type="project" value="InterPro"/>
</dbReference>
<dbReference type="InterPro" id="IPR053137">
    <property type="entry name" value="NLR-like"/>
</dbReference>
<dbReference type="GO" id="GO:0003824">
    <property type="term" value="F:catalytic activity"/>
    <property type="evidence" value="ECO:0007669"/>
    <property type="project" value="InterPro"/>
</dbReference>
<dbReference type="RefSeq" id="XP_025569938.1">
    <property type="nucleotide sequence ID" value="XM_025721783.1"/>
</dbReference>
<dbReference type="STRING" id="1448316.A0A395GJE2"/>
<dbReference type="VEuPathDB" id="FungiDB:BO80DRAFT_450023"/>
<dbReference type="GeneID" id="37226648"/>
<dbReference type="SUPFAM" id="SSF53167">
    <property type="entry name" value="Purine and uridine phosphorylases"/>
    <property type="match status" value="1"/>
</dbReference>
<dbReference type="AlphaFoldDB" id="A0A395GJE2"/>
<proteinExistence type="predicted"/>
<dbReference type="InterPro" id="IPR035994">
    <property type="entry name" value="Nucleoside_phosphorylase_sf"/>
</dbReference>
<dbReference type="PANTHER" id="PTHR46082">
    <property type="entry name" value="ATP/GTP-BINDING PROTEIN-RELATED"/>
    <property type="match status" value="1"/>
</dbReference>
<dbReference type="OrthoDB" id="1577640at2759"/>
<dbReference type="Proteomes" id="UP000249402">
    <property type="component" value="Unassembled WGS sequence"/>
</dbReference>
<dbReference type="EMBL" id="KZ824488">
    <property type="protein sequence ID" value="RAK95610.1"/>
    <property type="molecule type" value="Genomic_DNA"/>
</dbReference>
<keyword evidence="2" id="KW-1185">Reference proteome</keyword>
<gene>
    <name evidence="1" type="ORF">BO80DRAFT_450023</name>
</gene>
<dbReference type="PANTHER" id="PTHR46082:SF11">
    <property type="entry name" value="AAA+ ATPASE DOMAIN-CONTAINING PROTEIN-RELATED"/>
    <property type="match status" value="1"/>
</dbReference>
<accession>A0A395GJE2</accession>
<evidence type="ECO:0000313" key="2">
    <source>
        <dbReference type="Proteomes" id="UP000249402"/>
    </source>
</evidence>
<reference evidence="1 2" key="1">
    <citation type="submission" date="2018-02" db="EMBL/GenBank/DDBJ databases">
        <title>The genomes of Aspergillus section Nigri reveals drivers in fungal speciation.</title>
        <authorList>
            <consortium name="DOE Joint Genome Institute"/>
            <person name="Vesth T.C."/>
            <person name="Nybo J."/>
            <person name="Theobald S."/>
            <person name="Brandl J."/>
            <person name="Frisvad J.C."/>
            <person name="Nielsen K.F."/>
            <person name="Lyhne E.K."/>
            <person name="Kogle M.E."/>
            <person name="Kuo A."/>
            <person name="Riley R."/>
            <person name="Clum A."/>
            <person name="Nolan M."/>
            <person name="Lipzen A."/>
            <person name="Salamov A."/>
            <person name="Henrissat B."/>
            <person name="Wiebenga A."/>
            <person name="De vries R.P."/>
            <person name="Grigoriev I.V."/>
            <person name="Mortensen U.H."/>
            <person name="Andersen M.R."/>
            <person name="Baker S.E."/>
        </authorList>
    </citation>
    <scope>NUCLEOTIDE SEQUENCE [LARGE SCALE GENOMIC DNA]</scope>
    <source>
        <strain evidence="1 2">CBS 121593</strain>
    </source>
</reference>
<sequence>MPSTRKSYTIAWISPLEVEFTAAYLMLDEDHPPLAQPLGDPNHHTLGRIATHNIVIINLPITGNTSTAAAVAHLRRTFPNVRVGLLVGIGGGVPTTTDQGRIRLGDVFGSADCGQLSMPPAELLEAMQMVEMKRARLRIDPVKSHLRRIDTTIRGLRRYAAPGHSQDILYPAEYHHQAPGLSCSEAGCDPRKRADDPAVLADEDGREDPPITVHPGIIGSGPSLIKDGVVRDRLARRHGVVCFETEAAGALHGFPCLVIRGISDYCDSHKNNVWHGYAAAVAAAYGRELLCNVPGRGRRRGNAKSRAKTDIKHGVPCYVRRLVVIPGDTAVSVFDNCLPGNGSWGLGLRAARRHLLPARRM</sequence>
<protein>
    <submittedName>
        <fullName evidence="1">Purine and uridine phosphorylase</fullName>
    </submittedName>
</protein>
<dbReference type="Gene3D" id="3.40.50.1580">
    <property type="entry name" value="Nucleoside phosphorylase domain"/>
    <property type="match status" value="1"/>
</dbReference>
<organism evidence="1 2">
    <name type="scientific">Aspergillus ibericus CBS 121593</name>
    <dbReference type="NCBI Taxonomy" id="1448316"/>
    <lineage>
        <taxon>Eukaryota</taxon>
        <taxon>Fungi</taxon>
        <taxon>Dikarya</taxon>
        <taxon>Ascomycota</taxon>
        <taxon>Pezizomycotina</taxon>
        <taxon>Eurotiomycetes</taxon>
        <taxon>Eurotiomycetidae</taxon>
        <taxon>Eurotiales</taxon>
        <taxon>Aspergillaceae</taxon>
        <taxon>Aspergillus</taxon>
        <taxon>Aspergillus subgen. Circumdati</taxon>
    </lineage>
</organism>
<evidence type="ECO:0000313" key="1">
    <source>
        <dbReference type="EMBL" id="RAK95610.1"/>
    </source>
</evidence>
<name>A0A395GJE2_9EURO</name>